<dbReference type="InterPro" id="IPR039461">
    <property type="entry name" value="Peptidase_M49"/>
</dbReference>
<dbReference type="Proteomes" id="UP001458880">
    <property type="component" value="Unassembled WGS sequence"/>
</dbReference>
<name>A0AAW1LX77_POPJA</name>
<evidence type="ECO:0000313" key="4">
    <source>
        <dbReference type="Proteomes" id="UP001458880"/>
    </source>
</evidence>
<dbReference type="PANTHER" id="PTHR23422:SF11">
    <property type="entry name" value="DIPEPTIDYL PEPTIDASE 3"/>
    <property type="match status" value="1"/>
</dbReference>
<dbReference type="GO" id="GO:0005737">
    <property type="term" value="C:cytoplasm"/>
    <property type="evidence" value="ECO:0007669"/>
    <property type="project" value="TreeGrafter"/>
</dbReference>
<evidence type="ECO:0000313" key="3">
    <source>
        <dbReference type="EMBL" id="KAK9738566.1"/>
    </source>
</evidence>
<keyword evidence="1" id="KW-0479">Metal-binding</keyword>
<keyword evidence="4" id="KW-1185">Reference proteome</keyword>
<evidence type="ECO:0000256" key="1">
    <source>
        <dbReference type="ARBA" id="ARBA00022723"/>
    </source>
</evidence>
<evidence type="ECO:0000256" key="2">
    <source>
        <dbReference type="ARBA" id="ARBA00022801"/>
    </source>
</evidence>
<protein>
    <submittedName>
        <fullName evidence="3">Peptidase family M49</fullName>
    </submittedName>
</protein>
<keyword evidence="2" id="KW-0378">Hydrolase</keyword>
<organism evidence="3 4">
    <name type="scientific">Popillia japonica</name>
    <name type="common">Japanese beetle</name>
    <dbReference type="NCBI Taxonomy" id="7064"/>
    <lineage>
        <taxon>Eukaryota</taxon>
        <taxon>Metazoa</taxon>
        <taxon>Ecdysozoa</taxon>
        <taxon>Arthropoda</taxon>
        <taxon>Hexapoda</taxon>
        <taxon>Insecta</taxon>
        <taxon>Pterygota</taxon>
        <taxon>Neoptera</taxon>
        <taxon>Endopterygota</taxon>
        <taxon>Coleoptera</taxon>
        <taxon>Polyphaga</taxon>
        <taxon>Scarabaeiformia</taxon>
        <taxon>Scarabaeidae</taxon>
        <taxon>Rutelinae</taxon>
        <taxon>Popillia</taxon>
    </lineage>
</organism>
<dbReference type="EMBL" id="JASPKY010000085">
    <property type="protein sequence ID" value="KAK9738566.1"/>
    <property type="molecule type" value="Genomic_DNA"/>
</dbReference>
<dbReference type="GO" id="GO:0008239">
    <property type="term" value="F:dipeptidyl-peptidase activity"/>
    <property type="evidence" value="ECO:0007669"/>
    <property type="project" value="TreeGrafter"/>
</dbReference>
<proteinExistence type="predicted"/>
<sequence length="176" mass="20286">MYVNWLSLAWAGLCSLEMWDPKRGWLQAHSQARFALTRVLIQAGVVTVTQQETQELLLTVDRKSLKGAGRNAIGHFLLQLQIYKATANVKAARELFKLYSDVTDHWVSWRGIVLANKRPRKMFTQPNMVLNKEVELRVYDASPEGLIQSWIERFDNALPLYEALLLLSKKDAHFFI</sequence>
<dbReference type="PANTHER" id="PTHR23422">
    <property type="entry name" value="DIPEPTIDYL PEPTIDASE III-RELATED"/>
    <property type="match status" value="1"/>
</dbReference>
<gene>
    <name evidence="3" type="ORF">QE152_g9727</name>
</gene>
<accession>A0AAW1LX77</accession>
<reference evidence="3 4" key="1">
    <citation type="journal article" date="2024" name="BMC Genomics">
        <title>De novo assembly and annotation of Popillia japonica's genome with initial clues to its potential as an invasive pest.</title>
        <authorList>
            <person name="Cucini C."/>
            <person name="Boschi S."/>
            <person name="Funari R."/>
            <person name="Cardaioli E."/>
            <person name="Iannotti N."/>
            <person name="Marturano G."/>
            <person name="Paoli F."/>
            <person name="Bruttini M."/>
            <person name="Carapelli A."/>
            <person name="Frati F."/>
            <person name="Nardi F."/>
        </authorList>
    </citation>
    <scope>NUCLEOTIDE SEQUENCE [LARGE SCALE GENOMIC DNA]</scope>
    <source>
        <strain evidence="3">DMR45628</strain>
    </source>
</reference>
<dbReference type="Pfam" id="PF03571">
    <property type="entry name" value="Peptidase_M49"/>
    <property type="match status" value="1"/>
</dbReference>
<dbReference type="GO" id="GO:0046872">
    <property type="term" value="F:metal ion binding"/>
    <property type="evidence" value="ECO:0007669"/>
    <property type="project" value="UniProtKB-KW"/>
</dbReference>
<dbReference type="AlphaFoldDB" id="A0AAW1LX77"/>
<comment type="caution">
    <text evidence="3">The sequence shown here is derived from an EMBL/GenBank/DDBJ whole genome shotgun (WGS) entry which is preliminary data.</text>
</comment>